<dbReference type="GO" id="GO:0004386">
    <property type="term" value="F:helicase activity"/>
    <property type="evidence" value="ECO:0007669"/>
    <property type="project" value="UniProtKB-KW"/>
</dbReference>
<keyword evidence="1" id="KW-0067">ATP-binding</keyword>
<organism evidence="1 2">
    <name type="scientific">Lysinibacillus irui</name>
    <dbReference type="NCBI Taxonomy" id="2998077"/>
    <lineage>
        <taxon>Bacteria</taxon>
        <taxon>Bacillati</taxon>
        <taxon>Bacillota</taxon>
        <taxon>Bacilli</taxon>
        <taxon>Bacillales</taxon>
        <taxon>Bacillaceae</taxon>
        <taxon>Lysinibacillus</taxon>
    </lineage>
</organism>
<keyword evidence="1" id="KW-0347">Helicase</keyword>
<dbReference type="InterPro" id="IPR027417">
    <property type="entry name" value="P-loop_NTPase"/>
</dbReference>
<proteinExistence type="predicted"/>
<dbReference type="SUPFAM" id="SSF52540">
    <property type="entry name" value="P-loop containing nucleoside triphosphate hydrolases"/>
    <property type="match status" value="1"/>
</dbReference>
<reference evidence="1 2" key="1">
    <citation type="submission" date="2023-12" db="EMBL/GenBank/DDBJ databases">
        <title>Genome comparison identifies genes involved in endophytic behavior of Lysinibacillus irui and provides insights into its role as a plant-growth promoting bacterium.</title>
        <authorList>
            <person name="Hilario S."/>
            <person name="Matos I."/>
            <person name="Goncalves M.F.M."/>
            <person name="Pardo C.A."/>
            <person name="Santos M.J."/>
        </authorList>
    </citation>
    <scope>NUCLEOTIDE SEQUENCE [LARGE SCALE GENOMIC DNA]</scope>
    <source>
        <strain evidence="1 2">B3</strain>
    </source>
</reference>
<dbReference type="Gene3D" id="3.40.50.300">
    <property type="entry name" value="P-loop containing nucleotide triphosphate hydrolases"/>
    <property type="match status" value="1"/>
</dbReference>
<evidence type="ECO:0000313" key="2">
    <source>
        <dbReference type="Proteomes" id="UP001289615"/>
    </source>
</evidence>
<keyword evidence="1" id="KW-0547">Nucleotide-binding</keyword>
<sequence length="67" mass="7922">VIFYTPTYSLQDYDQSLGRAYRNGQDKKVTVYHFITKDTIEELIYGALKTKKDFTDELFVKYMEGPK</sequence>
<accession>A0ABU5NT63</accession>
<keyword evidence="1" id="KW-0378">Hydrolase</keyword>
<keyword evidence="2" id="KW-1185">Reference proteome</keyword>
<dbReference type="EMBL" id="JAXUIA010000028">
    <property type="protein sequence ID" value="MEA0979231.1"/>
    <property type="molecule type" value="Genomic_DNA"/>
</dbReference>
<name>A0ABU5NT63_9BACI</name>
<gene>
    <name evidence="1" type="ORF">U6C28_23410</name>
</gene>
<feature type="non-terminal residue" evidence="1">
    <location>
        <position position="1"/>
    </location>
</feature>
<comment type="caution">
    <text evidence="1">The sequence shown here is derived from an EMBL/GenBank/DDBJ whole genome shotgun (WGS) entry which is preliminary data.</text>
</comment>
<protein>
    <submittedName>
        <fullName evidence="1">DNA helicase</fullName>
    </submittedName>
</protein>
<evidence type="ECO:0000313" key="1">
    <source>
        <dbReference type="EMBL" id="MEA0979231.1"/>
    </source>
</evidence>
<dbReference type="Proteomes" id="UP001289615">
    <property type="component" value="Unassembled WGS sequence"/>
</dbReference>